<reference evidence="1 2" key="1">
    <citation type="journal article" date="2017" name="Int. J. Syst. Evol. Microbiol.">
        <title>Rouxiella badensis sp. nov. and Rouxiella silvae sp. nov. isolated from peat bog soil in Germany and emendation of the genus description.</title>
        <authorList>
            <person name="Le Fleche-Mateos A."/>
            <person name="Kugler J.H."/>
            <person name="Hansen S.H."/>
            <person name="Syldatk C."/>
            <person name="Hausmann R."/>
            <person name="Lomprez F."/>
            <person name="Vandenbogaert M."/>
            <person name="Manuguerra J.C."/>
            <person name="Grimont P.A."/>
        </authorList>
    </citation>
    <scope>NUCLEOTIDE SEQUENCE [LARGE SCALE GENOMIC DNA]</scope>
    <source>
        <strain evidence="1 2">DSM 100043</strain>
    </source>
</reference>
<keyword evidence="2" id="KW-1185">Reference proteome</keyword>
<dbReference type="STRING" id="1646377.BS640_19725"/>
<protein>
    <submittedName>
        <fullName evidence="1">Uncharacterized protein</fullName>
    </submittedName>
</protein>
<name>A0A1X0WAH1_9GAMM</name>
<dbReference type="Proteomes" id="UP000192536">
    <property type="component" value="Unassembled WGS sequence"/>
</dbReference>
<proteinExistence type="predicted"/>
<evidence type="ECO:0000313" key="2">
    <source>
        <dbReference type="Proteomes" id="UP000192536"/>
    </source>
</evidence>
<gene>
    <name evidence="1" type="ORF">BS640_19725</name>
</gene>
<organism evidence="1 2">
    <name type="scientific">Rouxiella badensis</name>
    <dbReference type="NCBI Taxonomy" id="1646377"/>
    <lineage>
        <taxon>Bacteria</taxon>
        <taxon>Pseudomonadati</taxon>
        <taxon>Pseudomonadota</taxon>
        <taxon>Gammaproteobacteria</taxon>
        <taxon>Enterobacterales</taxon>
        <taxon>Yersiniaceae</taxon>
        <taxon>Rouxiella</taxon>
    </lineage>
</organism>
<comment type="caution">
    <text evidence="1">The sequence shown here is derived from an EMBL/GenBank/DDBJ whole genome shotgun (WGS) entry which is preliminary data.</text>
</comment>
<dbReference type="RefSeq" id="WP_084913196.1">
    <property type="nucleotide sequence ID" value="NZ_CAUQAZ010000028.1"/>
</dbReference>
<sequence length="151" mass="15999">MADTVTPTIAASSKDVFNASGTATSTTTLQSIYQVPVYVNVPMLNAMGVEINGGDYAPIWDMLSIGGRITQDPNADQKVGPGVLAEMTISAIDTTIDTSGETAAVKAIYANQKIIADNLTAIVQAINAHRDNYSILLQYMINYKLLNPASS</sequence>
<accession>A0A1X0WAH1</accession>
<evidence type="ECO:0000313" key="1">
    <source>
        <dbReference type="EMBL" id="ORJ23769.1"/>
    </source>
</evidence>
<dbReference type="AlphaFoldDB" id="A0A1X0WAH1"/>
<dbReference type="EMBL" id="MRWE01000043">
    <property type="protein sequence ID" value="ORJ23769.1"/>
    <property type="molecule type" value="Genomic_DNA"/>
</dbReference>